<gene>
    <name evidence="1" type="ORF">VXC91_31000</name>
</gene>
<organism evidence="1 2">
    <name type="scientific">Streptomyces chiangmaiensis</name>
    <dbReference type="NCBI Taxonomy" id="766497"/>
    <lineage>
        <taxon>Bacteria</taxon>
        <taxon>Bacillati</taxon>
        <taxon>Actinomycetota</taxon>
        <taxon>Actinomycetes</taxon>
        <taxon>Kitasatosporales</taxon>
        <taxon>Streptomycetaceae</taxon>
        <taxon>Streptomyces</taxon>
    </lineage>
</organism>
<comment type="caution">
    <text evidence="1">The sequence shown here is derived from an EMBL/GenBank/DDBJ whole genome shotgun (WGS) entry which is preliminary data.</text>
</comment>
<reference evidence="1" key="1">
    <citation type="submission" date="2024-01" db="EMBL/GenBank/DDBJ databases">
        <title>First draft genome sequence data of TA4-1, the type strain of Gram-positive actinobacterium Streptomyces chiangmaiensis.</title>
        <authorList>
            <person name="Yasawong M."/>
            <person name="Nantapong N."/>
        </authorList>
    </citation>
    <scope>NUCLEOTIDE SEQUENCE</scope>
    <source>
        <strain evidence="1">TA4-1</strain>
    </source>
</reference>
<protein>
    <submittedName>
        <fullName evidence="1">Uncharacterized protein</fullName>
    </submittedName>
</protein>
<evidence type="ECO:0000313" key="1">
    <source>
        <dbReference type="EMBL" id="MED7826268.1"/>
    </source>
</evidence>
<evidence type="ECO:0000313" key="2">
    <source>
        <dbReference type="Proteomes" id="UP001333996"/>
    </source>
</evidence>
<dbReference type="EMBL" id="JAYWVC010000147">
    <property type="protein sequence ID" value="MED7826268.1"/>
    <property type="molecule type" value="Genomic_DNA"/>
</dbReference>
<proteinExistence type="predicted"/>
<sequence length="52" mass="5866">MAVFLALSTGRHPVLARRPYAGRVPHRSADDIAQGYWELHTKPEKVEHVIST</sequence>
<dbReference type="Proteomes" id="UP001333996">
    <property type="component" value="Unassembled WGS sequence"/>
</dbReference>
<name>A0ABU7FR11_9ACTN</name>
<keyword evidence="2" id="KW-1185">Reference proteome</keyword>
<dbReference type="RefSeq" id="WP_329510668.1">
    <property type="nucleotide sequence ID" value="NZ_BAAAYZ010000210.1"/>
</dbReference>
<accession>A0ABU7FR11</accession>